<dbReference type="NCBIfam" id="TIGR01948">
    <property type="entry name" value="rnfE"/>
    <property type="match status" value="1"/>
</dbReference>
<keyword evidence="11" id="KW-1185">Reference proteome</keyword>
<organism evidence="10 11">
    <name type="scientific">Allohahella marinimesophila</name>
    <dbReference type="NCBI Taxonomy" id="1054972"/>
    <lineage>
        <taxon>Bacteria</taxon>
        <taxon>Pseudomonadati</taxon>
        <taxon>Pseudomonadota</taxon>
        <taxon>Gammaproteobacteria</taxon>
        <taxon>Oceanospirillales</taxon>
        <taxon>Hahellaceae</taxon>
        <taxon>Allohahella</taxon>
    </lineage>
</organism>
<dbReference type="NCBIfam" id="NF009070">
    <property type="entry name" value="PRK12405.1"/>
    <property type="match status" value="1"/>
</dbReference>
<proteinExistence type="predicted"/>
<dbReference type="PIRSF" id="PIRSF006102">
    <property type="entry name" value="NQR_DE"/>
    <property type="match status" value="1"/>
</dbReference>
<protein>
    <submittedName>
        <fullName evidence="10">Electron transport complex subunit E</fullName>
    </submittedName>
</protein>
<dbReference type="Proteomes" id="UP001501337">
    <property type="component" value="Unassembled WGS sequence"/>
</dbReference>
<feature type="transmembrane region" description="Helical" evidence="9">
    <location>
        <begin position="143"/>
        <end position="164"/>
    </location>
</feature>
<evidence type="ECO:0000256" key="1">
    <source>
        <dbReference type="ARBA" id="ARBA00004127"/>
    </source>
</evidence>
<dbReference type="InterPro" id="IPR010968">
    <property type="entry name" value="RnfE"/>
</dbReference>
<dbReference type="PANTHER" id="PTHR30586:SF0">
    <property type="entry name" value="ION-TRANSLOCATING OXIDOREDUCTASE COMPLEX SUBUNIT E"/>
    <property type="match status" value="1"/>
</dbReference>
<keyword evidence="3" id="KW-1003">Cell membrane</keyword>
<keyword evidence="5" id="KW-1278">Translocase</keyword>
<feature type="transmembrane region" description="Helical" evidence="9">
    <location>
        <begin position="87"/>
        <end position="108"/>
    </location>
</feature>
<keyword evidence="8 9" id="KW-0472">Membrane</keyword>
<keyword evidence="6" id="KW-0249">Electron transport</keyword>
<dbReference type="PANTHER" id="PTHR30586">
    <property type="entry name" value="ELECTRON TRANSPORT COMPLEX PROTEIN RNFE"/>
    <property type="match status" value="1"/>
</dbReference>
<name>A0ABP7Q5R0_9GAMM</name>
<keyword evidence="2" id="KW-0813">Transport</keyword>
<evidence type="ECO:0000256" key="4">
    <source>
        <dbReference type="ARBA" id="ARBA00022692"/>
    </source>
</evidence>
<feature type="transmembrane region" description="Helical" evidence="9">
    <location>
        <begin position="170"/>
        <end position="194"/>
    </location>
</feature>
<accession>A0ABP7Q5R0</accession>
<dbReference type="Pfam" id="PF02508">
    <property type="entry name" value="Rnf-Nqr"/>
    <property type="match status" value="1"/>
</dbReference>
<evidence type="ECO:0000256" key="9">
    <source>
        <dbReference type="SAM" id="Phobius"/>
    </source>
</evidence>
<comment type="caution">
    <text evidence="10">The sequence shown here is derived from an EMBL/GenBank/DDBJ whole genome shotgun (WGS) entry which is preliminary data.</text>
</comment>
<evidence type="ECO:0000256" key="2">
    <source>
        <dbReference type="ARBA" id="ARBA00022448"/>
    </source>
</evidence>
<evidence type="ECO:0000256" key="6">
    <source>
        <dbReference type="ARBA" id="ARBA00022982"/>
    </source>
</evidence>
<gene>
    <name evidence="10" type="ORF">GCM10022278_37000</name>
</gene>
<keyword evidence="7 9" id="KW-1133">Transmembrane helix</keyword>
<feature type="transmembrane region" description="Helical" evidence="9">
    <location>
        <begin position="114"/>
        <end position="131"/>
    </location>
</feature>
<evidence type="ECO:0000256" key="3">
    <source>
        <dbReference type="ARBA" id="ARBA00022519"/>
    </source>
</evidence>
<sequence>MTTAATSVTQTSPATATPEAGRLFRQGLWTNNAATVQLLGLCPLLAVSNTVQNALGLGLATLFVLMLSSTLISLLRHSIAAEVRLPVFVLVIASAVTCVELLMQAYSISLYRNLGIFIPLIVTNCLILARAEAFASRQPVPMAIADAAAMGIGFLLVIVVLGGIREWLGISLQVLVVTLPPGAFIVLGLLVACVRGIRTS</sequence>
<evidence type="ECO:0000313" key="10">
    <source>
        <dbReference type="EMBL" id="GAA3976726.1"/>
    </source>
</evidence>
<dbReference type="EMBL" id="BAABBO010000019">
    <property type="protein sequence ID" value="GAA3976726.1"/>
    <property type="molecule type" value="Genomic_DNA"/>
</dbReference>
<evidence type="ECO:0000313" key="11">
    <source>
        <dbReference type="Proteomes" id="UP001501337"/>
    </source>
</evidence>
<keyword evidence="3" id="KW-0997">Cell inner membrane</keyword>
<reference evidence="11" key="1">
    <citation type="journal article" date="2019" name="Int. J. Syst. Evol. Microbiol.">
        <title>The Global Catalogue of Microorganisms (GCM) 10K type strain sequencing project: providing services to taxonomists for standard genome sequencing and annotation.</title>
        <authorList>
            <consortium name="The Broad Institute Genomics Platform"/>
            <consortium name="The Broad Institute Genome Sequencing Center for Infectious Disease"/>
            <person name="Wu L."/>
            <person name="Ma J."/>
        </authorList>
    </citation>
    <scope>NUCLEOTIDE SEQUENCE [LARGE SCALE GENOMIC DNA]</scope>
    <source>
        <strain evidence="11">JCM 17555</strain>
    </source>
</reference>
<evidence type="ECO:0000256" key="7">
    <source>
        <dbReference type="ARBA" id="ARBA00022989"/>
    </source>
</evidence>
<feature type="transmembrane region" description="Helical" evidence="9">
    <location>
        <begin position="54"/>
        <end position="75"/>
    </location>
</feature>
<dbReference type="RefSeq" id="WP_344809196.1">
    <property type="nucleotide sequence ID" value="NZ_BAABBO010000019.1"/>
</dbReference>
<comment type="subcellular location">
    <subcellularLocation>
        <location evidence="1">Endomembrane system</location>
        <topology evidence="1">Multi-pass membrane protein</topology>
    </subcellularLocation>
</comment>
<keyword evidence="4 9" id="KW-0812">Transmembrane</keyword>
<evidence type="ECO:0000256" key="5">
    <source>
        <dbReference type="ARBA" id="ARBA00022967"/>
    </source>
</evidence>
<dbReference type="InterPro" id="IPR003667">
    <property type="entry name" value="NqrDE/RnfAE"/>
</dbReference>
<evidence type="ECO:0000256" key="8">
    <source>
        <dbReference type="ARBA" id="ARBA00023136"/>
    </source>
</evidence>